<dbReference type="Gene3D" id="3.30.750.24">
    <property type="entry name" value="STAS domain"/>
    <property type="match status" value="1"/>
</dbReference>
<dbReference type="InterPro" id="IPR058548">
    <property type="entry name" value="MlaB-like_STAS"/>
</dbReference>
<dbReference type="RefSeq" id="WP_345227203.1">
    <property type="nucleotide sequence ID" value="NZ_BAAAXE010000014.1"/>
</dbReference>
<name>A0ABV5PDW6_STRCM</name>
<dbReference type="CDD" id="cd07043">
    <property type="entry name" value="STAS_anti-anti-sigma_factors"/>
    <property type="match status" value="1"/>
</dbReference>
<dbReference type="Proteomes" id="UP001589718">
    <property type="component" value="Unassembled WGS sequence"/>
</dbReference>
<dbReference type="EMBL" id="JBHMCR010000008">
    <property type="protein sequence ID" value="MFB9521404.1"/>
    <property type="molecule type" value="Genomic_DNA"/>
</dbReference>
<evidence type="ECO:0000256" key="1">
    <source>
        <dbReference type="SAM" id="MobiDB-lite"/>
    </source>
</evidence>
<feature type="domain" description="STAS" evidence="2">
    <location>
        <begin position="26"/>
        <end position="106"/>
    </location>
</feature>
<reference evidence="3 4" key="1">
    <citation type="submission" date="2024-09" db="EMBL/GenBank/DDBJ databases">
        <authorList>
            <person name="Sun Q."/>
            <person name="Mori K."/>
        </authorList>
    </citation>
    <scope>NUCLEOTIDE SEQUENCE [LARGE SCALE GENOMIC DNA]</scope>
    <source>
        <strain evidence="3 4">JCM 4362</strain>
    </source>
</reference>
<accession>A0ABV5PDW6</accession>
<dbReference type="PROSITE" id="PS50801">
    <property type="entry name" value="STAS"/>
    <property type="match status" value="1"/>
</dbReference>
<protein>
    <submittedName>
        <fullName evidence="3">STAS domain-containing protein</fullName>
    </submittedName>
</protein>
<gene>
    <name evidence="3" type="ORF">ACFFTU_15780</name>
</gene>
<dbReference type="InterPro" id="IPR036513">
    <property type="entry name" value="STAS_dom_sf"/>
</dbReference>
<evidence type="ECO:0000259" key="2">
    <source>
        <dbReference type="PROSITE" id="PS50801"/>
    </source>
</evidence>
<keyword evidence="4" id="KW-1185">Reference proteome</keyword>
<organism evidence="3 4">
    <name type="scientific">Streptomyces cremeus</name>
    <dbReference type="NCBI Taxonomy" id="66881"/>
    <lineage>
        <taxon>Bacteria</taxon>
        <taxon>Bacillati</taxon>
        <taxon>Actinomycetota</taxon>
        <taxon>Actinomycetes</taxon>
        <taxon>Kitasatosporales</taxon>
        <taxon>Streptomycetaceae</taxon>
        <taxon>Streptomyces</taxon>
    </lineage>
</organism>
<proteinExistence type="predicted"/>
<dbReference type="InterPro" id="IPR002645">
    <property type="entry name" value="STAS_dom"/>
</dbReference>
<evidence type="ECO:0000313" key="3">
    <source>
        <dbReference type="EMBL" id="MFB9521404.1"/>
    </source>
</evidence>
<comment type="caution">
    <text evidence="3">The sequence shown here is derived from an EMBL/GenBank/DDBJ whole genome shotgun (WGS) entry which is preliminary data.</text>
</comment>
<sequence>MTPPYPFDPPLRLEAVTGTDARLLELALKGHLGHGSADDFLDQTCGHLQDRPRTAVLRLDCAGLTGMDSTGLSALLMLHRRTTAARITLHLDARPPAVDRILEITGCLAHLDPEAAGAGGGRRSREKAYRQPWEEVISASLPTGPPPRPAEPETTA</sequence>
<dbReference type="Pfam" id="PF13466">
    <property type="entry name" value="STAS_2"/>
    <property type="match status" value="1"/>
</dbReference>
<evidence type="ECO:0000313" key="4">
    <source>
        <dbReference type="Proteomes" id="UP001589718"/>
    </source>
</evidence>
<dbReference type="SUPFAM" id="SSF52091">
    <property type="entry name" value="SpoIIaa-like"/>
    <property type="match status" value="1"/>
</dbReference>
<feature type="region of interest" description="Disordered" evidence="1">
    <location>
        <begin position="113"/>
        <end position="156"/>
    </location>
</feature>